<dbReference type="Gene3D" id="6.10.250.3170">
    <property type="match status" value="1"/>
</dbReference>
<sequence>MSNASPILNGENTGGVADFSTDASVNMVAAMHDHISCAKPVQVDPFNAQDSKAGILAYSCEFDHMYASLTEGTTVQNDTAEVNHLKELLLLHLDLIQQQSEQLVTKDKQISALRQENETLRQRLERMDRRVTLQKHREVSEVFVPVSGGCISPPEASPSFTTGSSSVHLGPSGTSVIECDTETITVPLETVENSVNNVAIVNSSESTPIIDNQSTVSPRSSWEVAKRRRRGDAENISCTGGNGGRRKRLTSWTSSINSDVLSHDGRNSVTKETTGEHKRMQKKLRTKGFRGTKKDAVLTTDTLYYTPIGESELPWGTEEPKLSGHVEVPSWRLKVYTSCYTMEGTENLDDEVFNKRHQRLEIDERRRKSVPLLVIIAETPKHVCGQQPKVKAYLIFEFWVP</sequence>
<dbReference type="SMART" id="SM01300">
    <property type="entry name" value="PEHE"/>
    <property type="match status" value="1"/>
</dbReference>
<dbReference type="PANTHER" id="PTHR21656">
    <property type="entry name" value="MALE-SPECIFIC LETHAL-1 PROTEIN"/>
    <property type="match status" value="1"/>
</dbReference>
<accession>A0A6L2Q2L5</accession>
<feature type="compositionally biased region" description="Basic residues" evidence="2">
    <location>
        <begin position="279"/>
        <end position="288"/>
    </location>
</feature>
<keyword evidence="5" id="KW-1185">Reference proteome</keyword>
<reference evidence="5" key="1">
    <citation type="submission" date="2020-01" db="EMBL/GenBank/DDBJ databases">
        <title>Draft genome sequence of the Termite Coptotermes fromosanus.</title>
        <authorList>
            <person name="Itakura S."/>
            <person name="Yosikawa Y."/>
            <person name="Umezawa K."/>
        </authorList>
    </citation>
    <scope>NUCLEOTIDE SEQUENCE [LARGE SCALE GENOMIC DNA]</scope>
</reference>
<evidence type="ECO:0000313" key="4">
    <source>
        <dbReference type="EMBL" id="GFG38170.1"/>
    </source>
</evidence>
<dbReference type="AlphaFoldDB" id="A0A6L2Q2L5"/>
<dbReference type="GO" id="GO:0072487">
    <property type="term" value="C:MSL complex"/>
    <property type="evidence" value="ECO:0007669"/>
    <property type="project" value="InterPro"/>
</dbReference>
<feature type="domain" description="PEHE" evidence="3">
    <location>
        <begin position="326"/>
        <end position="399"/>
    </location>
</feature>
<dbReference type="InterPro" id="IPR029332">
    <property type="entry name" value="PEHE_dom"/>
</dbReference>
<dbReference type="EMBL" id="BLKM01012983">
    <property type="protein sequence ID" value="GFG38170.1"/>
    <property type="molecule type" value="Genomic_DNA"/>
</dbReference>
<gene>
    <name evidence="4" type="ORF">Cfor_03780</name>
</gene>
<evidence type="ECO:0000256" key="2">
    <source>
        <dbReference type="SAM" id="MobiDB-lite"/>
    </source>
</evidence>
<feature type="region of interest" description="Disordered" evidence="2">
    <location>
        <begin position="260"/>
        <end position="288"/>
    </location>
</feature>
<dbReference type="InterPro" id="IPR026711">
    <property type="entry name" value="Msl-1"/>
</dbReference>
<feature type="coiled-coil region" evidence="1">
    <location>
        <begin position="96"/>
        <end position="130"/>
    </location>
</feature>
<name>A0A6L2Q2L5_COPFO</name>
<dbReference type="Gene3D" id="1.20.5.170">
    <property type="match status" value="1"/>
</dbReference>
<dbReference type="OrthoDB" id="6022555at2759"/>
<dbReference type="GO" id="GO:0003682">
    <property type="term" value="F:chromatin binding"/>
    <property type="evidence" value="ECO:0007669"/>
    <property type="project" value="TreeGrafter"/>
</dbReference>
<comment type="caution">
    <text evidence="4">The sequence shown here is derived from an EMBL/GenBank/DDBJ whole genome shotgun (WGS) entry which is preliminary data.</text>
</comment>
<evidence type="ECO:0000256" key="1">
    <source>
        <dbReference type="SAM" id="Coils"/>
    </source>
</evidence>
<dbReference type="PANTHER" id="PTHR21656:SF2">
    <property type="entry name" value="MALE-SPECIFIC LETHAL 1 HOMOLOG"/>
    <property type="match status" value="1"/>
</dbReference>
<organism evidence="4 5">
    <name type="scientific">Coptotermes formosanus</name>
    <name type="common">Formosan subterranean termite</name>
    <dbReference type="NCBI Taxonomy" id="36987"/>
    <lineage>
        <taxon>Eukaryota</taxon>
        <taxon>Metazoa</taxon>
        <taxon>Ecdysozoa</taxon>
        <taxon>Arthropoda</taxon>
        <taxon>Hexapoda</taxon>
        <taxon>Insecta</taxon>
        <taxon>Pterygota</taxon>
        <taxon>Neoptera</taxon>
        <taxon>Polyneoptera</taxon>
        <taxon>Dictyoptera</taxon>
        <taxon>Blattodea</taxon>
        <taxon>Blattoidea</taxon>
        <taxon>Termitoidae</taxon>
        <taxon>Rhinotermitidae</taxon>
        <taxon>Coptotermes</taxon>
    </lineage>
</organism>
<evidence type="ECO:0000259" key="3">
    <source>
        <dbReference type="SMART" id="SM01300"/>
    </source>
</evidence>
<dbReference type="InParanoid" id="A0A6L2Q2L5"/>
<proteinExistence type="predicted"/>
<dbReference type="Proteomes" id="UP000502823">
    <property type="component" value="Unassembled WGS sequence"/>
</dbReference>
<keyword evidence="1" id="KW-0175">Coiled coil</keyword>
<evidence type="ECO:0000313" key="5">
    <source>
        <dbReference type="Proteomes" id="UP000502823"/>
    </source>
</evidence>
<dbReference type="Pfam" id="PF15275">
    <property type="entry name" value="PEHE"/>
    <property type="match status" value="1"/>
</dbReference>
<protein>
    <recommendedName>
        <fullName evidence="3">PEHE domain-containing protein</fullName>
    </recommendedName>
</protein>